<dbReference type="STRING" id="742823.HMPREF9465_00199"/>
<sequence length="79" mass="8445">MLNARTRRELAITAQITSEEEIQVDANCQDIVPQVVTVEVPGIQGPPGKDGAPGKDGEDGQDGTSFVESIDNSFIDNLF</sequence>
<feature type="region of interest" description="Disordered" evidence="1">
    <location>
        <begin position="40"/>
        <end position="79"/>
    </location>
</feature>
<dbReference type="Proteomes" id="UP000005835">
    <property type="component" value="Unassembled WGS sequence"/>
</dbReference>
<organism evidence="2 3">
    <name type="scientific">Sutterella wadsworthensis 2_1_59BFAA</name>
    <dbReference type="NCBI Taxonomy" id="742823"/>
    <lineage>
        <taxon>Bacteria</taxon>
        <taxon>Pseudomonadati</taxon>
        <taxon>Pseudomonadota</taxon>
        <taxon>Betaproteobacteria</taxon>
        <taxon>Burkholderiales</taxon>
        <taxon>Sutterellaceae</taxon>
        <taxon>Sutterella</taxon>
    </lineage>
</organism>
<dbReference type="HOGENOM" id="CLU_2604740_0_0_4"/>
<evidence type="ECO:0000313" key="2">
    <source>
        <dbReference type="EMBL" id="EKB32184.1"/>
    </source>
</evidence>
<dbReference type="AlphaFoldDB" id="K1KKH4"/>
<comment type="caution">
    <text evidence="2">The sequence shown here is derived from an EMBL/GenBank/DDBJ whole genome shotgun (WGS) entry which is preliminary data.</text>
</comment>
<gene>
    <name evidence="2" type="ORF">HMPREF9465_00199</name>
</gene>
<keyword evidence="2" id="KW-0176">Collagen</keyword>
<evidence type="ECO:0000256" key="1">
    <source>
        <dbReference type="SAM" id="MobiDB-lite"/>
    </source>
</evidence>
<dbReference type="Gene3D" id="1.20.5.320">
    <property type="entry name" value="6-Phosphogluconate Dehydrogenase, domain 3"/>
    <property type="match status" value="1"/>
</dbReference>
<keyword evidence="3" id="KW-1185">Reference proteome</keyword>
<protein>
    <submittedName>
        <fullName evidence="2">Collagen alpha-1(XVIII) chain</fullName>
    </submittedName>
</protein>
<proteinExistence type="predicted"/>
<reference evidence="2 3" key="1">
    <citation type="submission" date="2012-05" db="EMBL/GenBank/DDBJ databases">
        <title>The Genome Sequence of Sutterella wadsworthensis 2_1_59BFAA.</title>
        <authorList>
            <consortium name="The Broad Institute Genome Sequencing Platform"/>
            <person name="Earl A."/>
            <person name="Ward D."/>
            <person name="Feldgarden M."/>
            <person name="Gevers D."/>
            <person name="Daigneault M."/>
            <person name="Strauss J."/>
            <person name="Allen-Vercoe E."/>
            <person name="Walker B."/>
            <person name="Young S.K."/>
            <person name="Zeng Q."/>
            <person name="Gargeya S."/>
            <person name="Fitzgerald M."/>
            <person name="Haas B."/>
            <person name="Abouelleil A."/>
            <person name="Alvarado L."/>
            <person name="Arachchi H.M."/>
            <person name="Berlin A.M."/>
            <person name="Chapman S.B."/>
            <person name="Goldberg J."/>
            <person name="Griggs A."/>
            <person name="Gujja S."/>
            <person name="Hansen M."/>
            <person name="Howarth C."/>
            <person name="Imamovic A."/>
            <person name="Larimer J."/>
            <person name="McCowen C."/>
            <person name="Montmayeur A."/>
            <person name="Murphy C."/>
            <person name="Neiman D."/>
            <person name="Pearson M."/>
            <person name="Priest M."/>
            <person name="Roberts A."/>
            <person name="Saif S."/>
            <person name="Shea T."/>
            <person name="Sisk P."/>
            <person name="Sykes S."/>
            <person name="Wortman J."/>
            <person name="Nusbaum C."/>
            <person name="Birren B."/>
        </authorList>
    </citation>
    <scope>NUCLEOTIDE SEQUENCE [LARGE SCALE GENOMIC DNA]</scope>
    <source>
        <strain evidence="2 3">2_1_59BFAA</strain>
    </source>
</reference>
<evidence type="ECO:0000313" key="3">
    <source>
        <dbReference type="Proteomes" id="UP000005835"/>
    </source>
</evidence>
<feature type="compositionally biased region" description="Polar residues" evidence="1">
    <location>
        <begin position="62"/>
        <end position="79"/>
    </location>
</feature>
<name>K1KKH4_9BURK</name>
<dbReference type="EMBL" id="ADMG01000007">
    <property type="protein sequence ID" value="EKB32184.1"/>
    <property type="molecule type" value="Genomic_DNA"/>
</dbReference>
<accession>K1KKH4</accession>